<dbReference type="Pfam" id="PF22976">
    <property type="entry name" value="RRM_10"/>
    <property type="match status" value="1"/>
</dbReference>
<dbReference type="Pfam" id="PF11835">
    <property type="entry name" value="RRM_8"/>
    <property type="match status" value="1"/>
</dbReference>
<evidence type="ECO:0000256" key="3">
    <source>
        <dbReference type="ARBA" id="ARBA00022884"/>
    </source>
</evidence>
<dbReference type="Ensembl" id="ENSCSAVT00000008354.1">
    <property type="protein sequence ID" value="ENSCSAVP00000008246.1"/>
    <property type="gene ID" value="ENSCSAVG00000004912.1"/>
</dbReference>
<dbReference type="CDD" id="cd12427">
    <property type="entry name" value="RRM4_hnRNPL_like"/>
    <property type="match status" value="1"/>
</dbReference>
<dbReference type="InterPro" id="IPR000504">
    <property type="entry name" value="RRM_dom"/>
</dbReference>
<dbReference type="GO" id="GO:0005634">
    <property type="term" value="C:nucleus"/>
    <property type="evidence" value="ECO:0007669"/>
    <property type="project" value="InterPro"/>
</dbReference>
<feature type="domain" description="RRM" evidence="6">
    <location>
        <begin position="230"/>
        <end position="304"/>
    </location>
</feature>
<dbReference type="AlphaFoldDB" id="H2YSD6"/>
<evidence type="ECO:0000256" key="2">
    <source>
        <dbReference type="ARBA" id="ARBA00022737"/>
    </source>
</evidence>
<dbReference type="OMA" id="LSMMNHY"/>
<feature type="domain" description="RRM" evidence="6">
    <location>
        <begin position="49"/>
        <end position="126"/>
    </location>
</feature>
<keyword evidence="8" id="KW-1185">Reference proteome</keyword>
<feature type="region of interest" description="Disordered" evidence="5">
    <location>
        <begin position="170"/>
        <end position="208"/>
    </location>
</feature>
<dbReference type="HOGENOM" id="CLU_015171_0_1_1"/>
<reference evidence="8" key="1">
    <citation type="submission" date="2003-08" db="EMBL/GenBank/DDBJ databases">
        <authorList>
            <person name="Birren B."/>
            <person name="Nusbaum C."/>
            <person name="Abebe A."/>
            <person name="Abouelleil A."/>
            <person name="Adekoya E."/>
            <person name="Ait-zahra M."/>
            <person name="Allen N."/>
            <person name="Allen T."/>
            <person name="An P."/>
            <person name="Anderson M."/>
            <person name="Anderson S."/>
            <person name="Arachchi H."/>
            <person name="Armbruster J."/>
            <person name="Bachantsang P."/>
            <person name="Baldwin J."/>
            <person name="Barry A."/>
            <person name="Bayul T."/>
            <person name="Blitshsteyn B."/>
            <person name="Bloom T."/>
            <person name="Blye J."/>
            <person name="Boguslavskiy L."/>
            <person name="Borowsky M."/>
            <person name="Boukhgalter B."/>
            <person name="Brunache A."/>
            <person name="Butler J."/>
            <person name="Calixte N."/>
            <person name="Calvo S."/>
            <person name="Camarata J."/>
            <person name="Campo K."/>
            <person name="Chang J."/>
            <person name="Cheshatsang Y."/>
            <person name="Citroen M."/>
            <person name="Collymore A."/>
            <person name="Considine T."/>
            <person name="Cook A."/>
            <person name="Cooke P."/>
            <person name="Corum B."/>
            <person name="Cuomo C."/>
            <person name="David R."/>
            <person name="Dawoe T."/>
            <person name="Degray S."/>
            <person name="Dodge S."/>
            <person name="Dooley K."/>
            <person name="Dorje P."/>
            <person name="Dorjee K."/>
            <person name="Dorris L."/>
            <person name="Duffey N."/>
            <person name="Dupes A."/>
            <person name="Elkins T."/>
            <person name="Engels R."/>
            <person name="Erickson J."/>
            <person name="Farina A."/>
            <person name="Faro S."/>
            <person name="Ferreira P."/>
            <person name="Fischer H."/>
            <person name="Fitzgerald M."/>
            <person name="Foley K."/>
            <person name="Gage D."/>
            <person name="Galagan J."/>
            <person name="Gearin G."/>
            <person name="Gnerre S."/>
            <person name="Gnirke A."/>
            <person name="Goyette A."/>
            <person name="Graham J."/>
            <person name="Grandbois E."/>
            <person name="Gyaltsen K."/>
            <person name="Hafez N."/>
            <person name="Hagopian D."/>
            <person name="Hagos B."/>
            <person name="Hall J."/>
            <person name="Hatcher B."/>
            <person name="Heller A."/>
            <person name="Higgins H."/>
            <person name="Honan T."/>
            <person name="Horn A."/>
            <person name="Houde N."/>
            <person name="Hughes L."/>
            <person name="Hulme W."/>
            <person name="Husby E."/>
            <person name="Iliev I."/>
            <person name="Jaffe D."/>
            <person name="Jones C."/>
            <person name="Kamal M."/>
            <person name="Kamat A."/>
            <person name="Kamvysselis M."/>
            <person name="Karlsson E."/>
            <person name="Kells C."/>
            <person name="Kieu A."/>
            <person name="Kisner P."/>
            <person name="Kodira C."/>
            <person name="Kulbokas E."/>
            <person name="Labutti K."/>
            <person name="Lama D."/>
            <person name="Landers T."/>
            <person name="Leger J."/>
            <person name="Levine S."/>
            <person name="Lewis D."/>
            <person name="Lewis T."/>
            <person name="Lindblad-toh K."/>
            <person name="Liu X."/>
            <person name="Lokyitsang T."/>
            <person name="Lokyitsang Y."/>
            <person name="Lucien O."/>
            <person name="Lui A."/>
            <person name="Ma L.J."/>
            <person name="Mabbitt R."/>
            <person name="Macdonald J."/>
            <person name="Maclean C."/>
            <person name="Major J."/>
            <person name="Manning J."/>
            <person name="Marabella R."/>
            <person name="Maru K."/>
            <person name="Matthews C."/>
            <person name="Mauceli E."/>
            <person name="Mccarthy M."/>
            <person name="Mcdonough S."/>
            <person name="Mcghee T."/>
            <person name="Meldrim J."/>
            <person name="Meneus L."/>
            <person name="Mesirov J."/>
            <person name="Mihalev A."/>
            <person name="Mihova T."/>
            <person name="Mikkelsen T."/>
            <person name="Mlenga V."/>
            <person name="Moru K."/>
            <person name="Mozes J."/>
            <person name="Mulrain L."/>
            <person name="Munson G."/>
            <person name="Naylor J."/>
            <person name="Newes C."/>
            <person name="Nguyen C."/>
            <person name="Nguyen N."/>
            <person name="Nguyen T."/>
            <person name="Nicol R."/>
            <person name="Nielsen C."/>
            <person name="Nizzari M."/>
            <person name="Norbu C."/>
            <person name="Norbu N."/>
            <person name="O'donnell P."/>
            <person name="Okoawo O."/>
            <person name="O'leary S."/>
            <person name="Omotosho B."/>
            <person name="O'neill K."/>
            <person name="Osman S."/>
            <person name="Parker S."/>
            <person name="Perrin D."/>
            <person name="Phunkhang P."/>
            <person name="Piqani B."/>
            <person name="Purcell S."/>
            <person name="Rachupka T."/>
            <person name="Ramasamy U."/>
            <person name="Rameau R."/>
            <person name="Ray V."/>
            <person name="Raymond C."/>
            <person name="Retta R."/>
            <person name="Richardson S."/>
            <person name="Rise C."/>
            <person name="Rodriguez J."/>
            <person name="Rogers J."/>
            <person name="Rogov P."/>
            <person name="Rutman M."/>
            <person name="Schupbach R."/>
            <person name="Seaman C."/>
            <person name="Settipalli S."/>
            <person name="Sharpe T."/>
            <person name="Sheridan J."/>
            <person name="Sherpa N."/>
            <person name="Shi J."/>
            <person name="Smirnov S."/>
            <person name="Smith C."/>
            <person name="Sougnez C."/>
            <person name="Spencer B."/>
            <person name="Stalker J."/>
            <person name="Stange-thomann N."/>
            <person name="Stavropoulos S."/>
            <person name="Stetson K."/>
            <person name="Stone C."/>
            <person name="Stone S."/>
            <person name="Stubbs M."/>
            <person name="Talamas J."/>
            <person name="Tchuinga P."/>
            <person name="Tenzing P."/>
            <person name="Tesfaye S."/>
            <person name="Theodore J."/>
            <person name="Thoulutsang Y."/>
            <person name="Topham K."/>
            <person name="Towey S."/>
            <person name="Tsamla T."/>
            <person name="Tsomo N."/>
            <person name="Vallee D."/>
            <person name="Vassiliev H."/>
            <person name="Venkataraman V."/>
            <person name="Vinson J."/>
            <person name="Vo A."/>
            <person name="Wade C."/>
            <person name="Wang S."/>
            <person name="Wangchuk T."/>
            <person name="Wangdi T."/>
            <person name="Whittaker C."/>
            <person name="Wilkinson J."/>
            <person name="Wu Y."/>
            <person name="Wyman D."/>
            <person name="Yadav S."/>
            <person name="Yang S."/>
            <person name="Yang X."/>
            <person name="Yeager S."/>
            <person name="Yee E."/>
            <person name="Young G."/>
            <person name="Zainoun J."/>
            <person name="Zembeck L."/>
            <person name="Zimmer A."/>
            <person name="Zody M."/>
            <person name="Lander E."/>
        </authorList>
    </citation>
    <scope>NUCLEOTIDE SEQUENCE [LARGE SCALE GENOMIC DNA]</scope>
</reference>
<keyword evidence="1" id="KW-0597">Phosphoprotein</keyword>
<dbReference type="NCBIfam" id="TIGR01649">
    <property type="entry name" value="hnRNP-L_PTB"/>
    <property type="match status" value="1"/>
</dbReference>
<dbReference type="InterPro" id="IPR035979">
    <property type="entry name" value="RBD_domain_sf"/>
</dbReference>
<dbReference type="FunFam" id="3.30.70.330:FF:000072">
    <property type="entry name" value="heterogeneous nuclear ribonucleoprotein L isoform X1"/>
    <property type="match status" value="1"/>
</dbReference>
<proteinExistence type="predicted"/>
<dbReference type="Proteomes" id="UP000007875">
    <property type="component" value="Unassembled WGS sequence"/>
</dbReference>
<dbReference type="GO" id="GO:0006397">
    <property type="term" value="P:mRNA processing"/>
    <property type="evidence" value="ECO:0007669"/>
    <property type="project" value="InterPro"/>
</dbReference>
<reference evidence="7" key="3">
    <citation type="submission" date="2025-09" db="UniProtKB">
        <authorList>
            <consortium name="Ensembl"/>
        </authorList>
    </citation>
    <scope>IDENTIFICATION</scope>
</reference>
<evidence type="ECO:0000313" key="7">
    <source>
        <dbReference type="Ensembl" id="ENSCSAVP00000008246.1"/>
    </source>
</evidence>
<dbReference type="eggNOG" id="KOG1456">
    <property type="taxonomic scope" value="Eukaryota"/>
</dbReference>
<dbReference type="InterPro" id="IPR055204">
    <property type="entry name" value="HNRNPL_RRM"/>
</dbReference>
<name>H2YSD6_CIOSA</name>
<dbReference type="InterPro" id="IPR012677">
    <property type="entry name" value="Nucleotide-bd_a/b_plait_sf"/>
</dbReference>
<dbReference type="PANTHER" id="PTHR15592">
    <property type="entry name" value="MATRIN 3/NUCLEAR PROTEIN 220-RELATED"/>
    <property type="match status" value="1"/>
</dbReference>
<dbReference type="InterPro" id="IPR006536">
    <property type="entry name" value="HnRNP-L/PTB"/>
</dbReference>
<dbReference type="SUPFAM" id="SSF54928">
    <property type="entry name" value="RNA-binding domain, RBD"/>
    <property type="match status" value="2"/>
</dbReference>
<protein>
    <recommendedName>
        <fullName evidence="6">RRM domain-containing protein</fullName>
    </recommendedName>
</protein>
<sequence>MSFEEHAVKRRRLSENGSDVKEDYAEDRLEREHKFTRERDLPAPDQPNKVLLFTVVNPIYPITTDVLHTICEPCGEVMRIVIFRKRGVQAMIEFNSIQSAQRAKASLNGADIYSGCCTLKIEWAKPARLNVYKNDEETWDYTGAVGGEPPMPVQPALLGDAPAGYGNPPPFRAGKISMPAPTQRGRGGMRGGRPPMTRPHRPSPGILPNHQMNNEFINEDYGHHMDSSSPVLMVYGLNPEKMTCDRVFNILCLYGNVIKVKFLKSKPGTAMVQLGDPSSVGRAISNLSGMKFFEEKLVLAPSKQLYLADTGAVGDLANGSPAQVDYSNSRNNRFQTNEQAAKNRIQNPSKILHYYNAPLEFSEDKMQEICKEFDLTNPAKFTPFKTKSDRSTSGLMEQRIQSSQAMEVLTYANHYKLDNPAGRFPYVLKLCFSTASSTTRD</sequence>
<dbReference type="InParanoid" id="H2YSD6"/>
<keyword evidence="3 4" id="KW-0694">RNA-binding</keyword>
<dbReference type="Pfam" id="PF13893">
    <property type="entry name" value="RRM_5"/>
    <property type="match status" value="1"/>
</dbReference>
<dbReference type="GeneTree" id="ENSGT01030000234642"/>
<dbReference type="CDD" id="cd12694">
    <property type="entry name" value="RRM2_hnRNPL_like"/>
    <property type="match status" value="1"/>
</dbReference>
<evidence type="ECO:0000313" key="8">
    <source>
        <dbReference type="Proteomes" id="UP000007875"/>
    </source>
</evidence>
<evidence type="ECO:0000259" key="6">
    <source>
        <dbReference type="PROSITE" id="PS50102"/>
    </source>
</evidence>
<evidence type="ECO:0000256" key="5">
    <source>
        <dbReference type="SAM" id="MobiDB-lite"/>
    </source>
</evidence>
<dbReference type="CDD" id="cd12424">
    <property type="entry name" value="RRM3_hnRNPL_like"/>
    <property type="match status" value="1"/>
</dbReference>
<dbReference type="STRING" id="51511.ENSCSAVP00000008246"/>
<evidence type="ECO:0000256" key="1">
    <source>
        <dbReference type="ARBA" id="ARBA00022553"/>
    </source>
</evidence>
<dbReference type="InterPro" id="IPR021790">
    <property type="entry name" value="PTBP1-like_RRM2"/>
</dbReference>
<reference evidence="7" key="2">
    <citation type="submission" date="2025-08" db="UniProtKB">
        <authorList>
            <consortium name="Ensembl"/>
        </authorList>
    </citation>
    <scope>IDENTIFICATION</scope>
</reference>
<dbReference type="GO" id="GO:0003723">
    <property type="term" value="F:RNA binding"/>
    <property type="evidence" value="ECO:0007669"/>
    <property type="project" value="UniProtKB-UniRule"/>
</dbReference>
<dbReference type="PROSITE" id="PS50102">
    <property type="entry name" value="RRM"/>
    <property type="match status" value="2"/>
</dbReference>
<organism evidence="7 8">
    <name type="scientific">Ciona savignyi</name>
    <name type="common">Pacific transparent sea squirt</name>
    <dbReference type="NCBI Taxonomy" id="51511"/>
    <lineage>
        <taxon>Eukaryota</taxon>
        <taxon>Metazoa</taxon>
        <taxon>Chordata</taxon>
        <taxon>Tunicata</taxon>
        <taxon>Ascidiacea</taxon>
        <taxon>Phlebobranchia</taxon>
        <taxon>Cionidae</taxon>
        <taxon>Ciona</taxon>
    </lineage>
</organism>
<feature type="compositionally biased region" description="Basic and acidic residues" evidence="5">
    <location>
        <begin position="18"/>
        <end position="41"/>
    </location>
</feature>
<keyword evidence="2" id="KW-0677">Repeat</keyword>
<evidence type="ECO:0000256" key="4">
    <source>
        <dbReference type="PROSITE-ProRule" id="PRU00176"/>
    </source>
</evidence>
<dbReference type="SMART" id="SM00360">
    <property type="entry name" value="RRM"/>
    <property type="match status" value="2"/>
</dbReference>
<accession>H2YSD6</accession>
<feature type="region of interest" description="Disordered" evidence="5">
    <location>
        <begin position="1"/>
        <end position="41"/>
    </location>
</feature>
<dbReference type="Gene3D" id="3.30.70.330">
    <property type="match status" value="3"/>
</dbReference>